<evidence type="ECO:0000256" key="3">
    <source>
        <dbReference type="ARBA" id="ARBA00001522"/>
    </source>
</evidence>
<dbReference type="EC" id="2.7.1.156" evidence="14"/>
<accession>W1N8Y1</accession>
<evidence type="ECO:0000256" key="9">
    <source>
        <dbReference type="ARBA" id="ARBA00022679"/>
    </source>
</evidence>
<dbReference type="InterPro" id="IPR027417">
    <property type="entry name" value="P-loop_NTPase"/>
</dbReference>
<feature type="active site" description="GMP-histidine intermediate" evidence="15">
    <location>
        <position position="54"/>
    </location>
</feature>
<organism evidence="17 18">
    <name type="scientific">Halomonas huangheensis</name>
    <dbReference type="NCBI Taxonomy" id="1178482"/>
    <lineage>
        <taxon>Bacteria</taxon>
        <taxon>Pseudomonadati</taxon>
        <taxon>Pseudomonadota</taxon>
        <taxon>Gammaproteobacteria</taxon>
        <taxon>Oceanospirillales</taxon>
        <taxon>Halomonadaceae</taxon>
        <taxon>Halomonas</taxon>
    </lineage>
</organism>
<dbReference type="GO" id="GO:0008820">
    <property type="term" value="F:cobinamide phosphate guanylyltransferase activity"/>
    <property type="evidence" value="ECO:0007669"/>
    <property type="project" value="UniProtKB-UniRule"/>
</dbReference>
<comment type="caution">
    <text evidence="17">The sequence shown here is derived from an EMBL/GenBank/DDBJ whole genome shotgun (WGS) entry which is preliminary data.</text>
</comment>
<keyword evidence="11 14" id="KW-0418">Kinase</keyword>
<keyword evidence="8 14" id="KW-0169">Cobalamin biosynthesis</keyword>
<evidence type="ECO:0000256" key="12">
    <source>
        <dbReference type="ARBA" id="ARBA00022840"/>
    </source>
</evidence>
<comment type="catalytic activity">
    <reaction evidence="2 14">
        <text>adenosylcob(III)inamide phosphate + GTP + H(+) = adenosylcob(III)inamide-GDP + diphosphate</text>
        <dbReference type="Rhea" id="RHEA:22712"/>
        <dbReference type="ChEBI" id="CHEBI:15378"/>
        <dbReference type="ChEBI" id="CHEBI:33019"/>
        <dbReference type="ChEBI" id="CHEBI:37565"/>
        <dbReference type="ChEBI" id="CHEBI:58502"/>
        <dbReference type="ChEBI" id="CHEBI:60487"/>
        <dbReference type="EC" id="2.7.7.62"/>
    </reaction>
</comment>
<evidence type="ECO:0000313" key="18">
    <source>
        <dbReference type="Proteomes" id="UP000019113"/>
    </source>
</evidence>
<keyword evidence="18" id="KW-1185">Reference proteome</keyword>
<dbReference type="GO" id="GO:0043752">
    <property type="term" value="F:adenosylcobinamide kinase activity"/>
    <property type="evidence" value="ECO:0007669"/>
    <property type="project" value="UniProtKB-EC"/>
</dbReference>
<evidence type="ECO:0000256" key="2">
    <source>
        <dbReference type="ARBA" id="ARBA00000711"/>
    </source>
</evidence>
<dbReference type="OrthoDB" id="9788370at2"/>
<protein>
    <recommendedName>
        <fullName evidence="14">Bifunctional adenosylcobalamin biosynthesis protein</fullName>
        <ecNumber evidence="14">2.7.1.156</ecNumber>
        <ecNumber evidence="14">2.7.7.62</ecNumber>
    </recommendedName>
</protein>
<feature type="binding site" evidence="16">
    <location>
        <begin position="38"/>
        <end position="40"/>
    </location>
    <ligand>
        <name>GTP</name>
        <dbReference type="ChEBI" id="CHEBI:37565"/>
    </ligand>
</feature>
<proteinExistence type="inferred from homology"/>
<dbReference type="GO" id="GO:0005525">
    <property type="term" value="F:GTP binding"/>
    <property type="evidence" value="ECO:0007669"/>
    <property type="project" value="UniProtKB-UniRule"/>
</dbReference>
<dbReference type="PATRIC" id="fig|1178482.3.peg.2018"/>
<name>W1N8Y1_9GAMM</name>
<evidence type="ECO:0000256" key="14">
    <source>
        <dbReference type="PIRNR" id="PIRNR006135"/>
    </source>
</evidence>
<evidence type="ECO:0000256" key="8">
    <source>
        <dbReference type="ARBA" id="ARBA00022573"/>
    </source>
</evidence>
<evidence type="ECO:0000256" key="6">
    <source>
        <dbReference type="ARBA" id="ARBA00005159"/>
    </source>
</evidence>
<dbReference type="Proteomes" id="UP000019113">
    <property type="component" value="Unassembled WGS sequence"/>
</dbReference>
<dbReference type="SUPFAM" id="SSF52540">
    <property type="entry name" value="P-loop containing nucleoside triphosphate hydrolases"/>
    <property type="match status" value="1"/>
</dbReference>
<evidence type="ECO:0000256" key="11">
    <source>
        <dbReference type="ARBA" id="ARBA00022777"/>
    </source>
</evidence>
<evidence type="ECO:0000256" key="13">
    <source>
        <dbReference type="ARBA" id="ARBA00023134"/>
    </source>
</evidence>
<feature type="binding site" evidence="16">
    <location>
        <position position="87"/>
    </location>
    <ligand>
        <name>GTP</name>
        <dbReference type="ChEBI" id="CHEBI:37565"/>
    </ligand>
</feature>
<comment type="pathway">
    <text evidence="5 14">Cofactor biosynthesis; adenosylcobalamin biosynthesis; adenosylcobalamin from cob(II)yrinate a,c-diamide: step 6/7.</text>
</comment>
<feature type="binding site" evidence="16">
    <location>
        <position position="66"/>
    </location>
    <ligand>
        <name>GTP</name>
        <dbReference type="ChEBI" id="CHEBI:37565"/>
    </ligand>
</feature>
<comment type="similarity">
    <text evidence="7 14">Belongs to the CobU/CobP family.</text>
</comment>
<gene>
    <name evidence="17" type="ORF">BJB45_14330</name>
</gene>
<sequence>MIAFVSGGARSGKSQVAERLAEKLWRQRGRRTRLCYLATAARSDGEMLQRIDHHRERRGDDWVTLEAPVDLFTAWRHVAAGDTVLLDCLTLWASQLMFASAWSESDGRAMLQRLVADARQRDIALVVVSNDLNEELPPSDALVWQYLSFLQLLHRDMAQQADRVMEVVAGCPLDWKVQDPGVEAWERSPQDGR</sequence>
<dbReference type="AlphaFoldDB" id="W1N8Y1"/>
<dbReference type="EC" id="2.7.7.62" evidence="14"/>
<dbReference type="STRING" id="1178482.AR456_12865"/>
<keyword evidence="9 14" id="KW-0808">Transferase</keyword>
<evidence type="ECO:0000256" key="16">
    <source>
        <dbReference type="PIRSR" id="PIRSR006135-2"/>
    </source>
</evidence>
<comment type="catalytic activity">
    <reaction evidence="1 14">
        <text>adenosylcob(III)inamide + ATP = adenosylcob(III)inamide phosphate + ADP + H(+)</text>
        <dbReference type="Rhea" id="RHEA:15769"/>
        <dbReference type="ChEBI" id="CHEBI:2480"/>
        <dbReference type="ChEBI" id="CHEBI:15378"/>
        <dbReference type="ChEBI" id="CHEBI:30616"/>
        <dbReference type="ChEBI" id="CHEBI:58502"/>
        <dbReference type="ChEBI" id="CHEBI:456216"/>
        <dbReference type="EC" id="2.7.1.156"/>
    </reaction>
</comment>
<evidence type="ECO:0000256" key="15">
    <source>
        <dbReference type="PIRSR" id="PIRSR006135-1"/>
    </source>
</evidence>
<dbReference type="EMBL" id="AVBC01000026">
    <property type="protein sequence ID" value="ERL51365.1"/>
    <property type="molecule type" value="Genomic_DNA"/>
</dbReference>
<comment type="pathway">
    <text evidence="6 14">Cofactor biosynthesis; adenosylcobalamin biosynthesis; adenosylcobalamin from cob(II)yrinate a,c-diamide: step 5/7.</text>
</comment>
<feature type="binding site" evidence="16">
    <location>
        <begin position="7"/>
        <end position="14"/>
    </location>
    <ligand>
        <name>GTP</name>
        <dbReference type="ChEBI" id="CHEBI:37565"/>
    </ligand>
</feature>
<evidence type="ECO:0000256" key="5">
    <source>
        <dbReference type="ARBA" id="ARBA00004692"/>
    </source>
</evidence>
<feature type="binding site" evidence="16">
    <location>
        <begin position="55"/>
        <end position="58"/>
    </location>
    <ligand>
        <name>GTP</name>
        <dbReference type="ChEBI" id="CHEBI:37565"/>
    </ligand>
</feature>
<evidence type="ECO:0000256" key="4">
    <source>
        <dbReference type="ARBA" id="ARBA00003889"/>
    </source>
</evidence>
<dbReference type="Pfam" id="PF02283">
    <property type="entry name" value="CobU"/>
    <property type="match status" value="1"/>
</dbReference>
<comment type="function">
    <text evidence="4 14">Catalyzes ATP-dependent phosphorylation of adenosylcobinamide and addition of GMP to adenosylcobinamide phosphate.</text>
</comment>
<dbReference type="CDD" id="cd00544">
    <property type="entry name" value="CobU"/>
    <property type="match status" value="1"/>
</dbReference>
<dbReference type="KEGG" id="hhu:AR456_12865"/>
<evidence type="ECO:0000256" key="1">
    <source>
        <dbReference type="ARBA" id="ARBA00000312"/>
    </source>
</evidence>
<evidence type="ECO:0000313" key="17">
    <source>
        <dbReference type="EMBL" id="ERL51365.1"/>
    </source>
</evidence>
<reference evidence="17 18" key="1">
    <citation type="submission" date="2013-08" db="EMBL/GenBank/DDBJ databases">
        <title>draft genome of Halomonas huanghegensis, strain BJGMM-B45T.</title>
        <authorList>
            <person name="Miao C."/>
            <person name="Wan Y."/>
            <person name="Jin W."/>
        </authorList>
    </citation>
    <scope>NUCLEOTIDE SEQUENCE [LARGE SCALE GENOMIC DNA]</scope>
    <source>
        <strain evidence="17 18">BJGMM-B45</strain>
    </source>
</reference>
<evidence type="ECO:0000256" key="7">
    <source>
        <dbReference type="ARBA" id="ARBA00007490"/>
    </source>
</evidence>
<dbReference type="UniPathway" id="UPA00148">
    <property type="reaction ID" value="UER00236"/>
</dbReference>
<dbReference type="GO" id="GO:0009236">
    <property type="term" value="P:cobalamin biosynthetic process"/>
    <property type="evidence" value="ECO:0007669"/>
    <property type="project" value="UniProtKB-UniRule"/>
</dbReference>
<dbReference type="PANTHER" id="PTHR34848">
    <property type="match status" value="1"/>
</dbReference>
<dbReference type="PIRSF" id="PIRSF006135">
    <property type="entry name" value="CobU"/>
    <property type="match status" value="1"/>
</dbReference>
<keyword evidence="10 14" id="KW-0547">Nucleotide-binding</keyword>
<dbReference type="Gene3D" id="3.40.50.300">
    <property type="entry name" value="P-loop containing nucleotide triphosphate hydrolases"/>
    <property type="match status" value="1"/>
</dbReference>
<evidence type="ECO:0000256" key="10">
    <source>
        <dbReference type="ARBA" id="ARBA00022741"/>
    </source>
</evidence>
<dbReference type="GO" id="GO:0005524">
    <property type="term" value="F:ATP binding"/>
    <property type="evidence" value="ECO:0007669"/>
    <property type="project" value="UniProtKB-UniRule"/>
</dbReference>
<dbReference type="eggNOG" id="COG2087">
    <property type="taxonomic scope" value="Bacteria"/>
</dbReference>
<comment type="catalytic activity">
    <reaction evidence="3">
        <text>adenosylcob(III)inamide + GTP = adenosylcob(III)inamide phosphate + GDP + H(+)</text>
        <dbReference type="Rhea" id="RHEA:15765"/>
        <dbReference type="ChEBI" id="CHEBI:2480"/>
        <dbReference type="ChEBI" id="CHEBI:15378"/>
        <dbReference type="ChEBI" id="CHEBI:37565"/>
        <dbReference type="ChEBI" id="CHEBI:58189"/>
        <dbReference type="ChEBI" id="CHEBI:58502"/>
        <dbReference type="EC" id="2.7.1.156"/>
    </reaction>
</comment>
<dbReference type="RefSeq" id="WP_021818977.1">
    <property type="nucleotide sequence ID" value="NZ_AVBC01000026.1"/>
</dbReference>
<keyword evidence="13 14" id="KW-0342">GTP-binding</keyword>
<dbReference type="PANTHER" id="PTHR34848:SF1">
    <property type="entry name" value="BIFUNCTIONAL ADENOSYLCOBALAMIN BIOSYNTHESIS PROTEIN COBU"/>
    <property type="match status" value="1"/>
</dbReference>
<dbReference type="InterPro" id="IPR003203">
    <property type="entry name" value="CobU/CobP"/>
</dbReference>
<keyword evidence="12 14" id="KW-0067">ATP-binding</keyword>